<organism evidence="10 11">
    <name type="scientific">Terriglobus roseus</name>
    <dbReference type="NCBI Taxonomy" id="392734"/>
    <lineage>
        <taxon>Bacteria</taxon>
        <taxon>Pseudomonadati</taxon>
        <taxon>Acidobacteriota</taxon>
        <taxon>Terriglobia</taxon>
        <taxon>Terriglobales</taxon>
        <taxon>Acidobacteriaceae</taxon>
        <taxon>Terriglobus</taxon>
    </lineage>
</organism>
<evidence type="ECO:0000256" key="5">
    <source>
        <dbReference type="ARBA" id="ARBA00023136"/>
    </source>
</evidence>
<dbReference type="PANTHER" id="PTHR30069">
    <property type="entry name" value="TONB-DEPENDENT OUTER MEMBRANE RECEPTOR"/>
    <property type="match status" value="1"/>
</dbReference>
<keyword evidence="2" id="KW-0813">Transport</keyword>
<name>A0A1H4PML9_9BACT</name>
<evidence type="ECO:0000313" key="10">
    <source>
        <dbReference type="EMBL" id="SEC08560.1"/>
    </source>
</evidence>
<keyword evidence="5 8" id="KW-0472">Membrane</keyword>
<evidence type="ECO:0000313" key="11">
    <source>
        <dbReference type="Proteomes" id="UP000182409"/>
    </source>
</evidence>
<evidence type="ECO:0000256" key="3">
    <source>
        <dbReference type="ARBA" id="ARBA00022452"/>
    </source>
</evidence>
<sequence length="1159" mass="123942">MRSMTPNPVPRGHEAPTKSAGFLSRPSLVIRVILFTILAAFAGRALVAQDTTATILGNVTDPSGAAVPKAEVTVTNTETNVTVVVTTTDSGAYTVPQLNPGSYSVSIKMPGFQTAAISNLTVAAGDRRRADAALKIGGANETVEITTAAPVLQTDASSIGSNVTDRAVQDLPLNGRNYINLAQIIPGATEGAPNSISSGTRPDDRRPTSSVSINGQSEVLNDQLVDGLDNNERVIGTIGVRPSIDSIQEVRILTNSFSADGGRAGGALINVITKSGTNNFHGTLYEFFRNDKLNAFAYQYGAGRAKPRLRQNQFGGSLGGPIFKDKAFFHGDAEFFRQIRGSLPSQLTVPTAFQQANPGDFSDAIPSGTILQTDGVTRNGCAVIAASVADPTQSQTTGCVYDPNPASPGYLRNPLIGNRIPAAYLDPIGLAYFKLYPRPNVGSNGYVNVRNNEQYSVVYDARVDYHFNEKNLLFAKYIVNDVYTVSPGALPISTANGFAIDPQTGNGFGTSPQIARNAALIYTHTFTSNLLTTVGASWTFINGGSNPLNYQVNPNLKLGQPNINISDATSGLALALPTGLTGLGNGGNFVPLFNKDNTYQLNGNVIYTRGNHSFRFGAAGIRRIARNQQDNNGNGSWTFRTGAPGLLEGIFSAAVRNVNLYTPYYTTWEPSVYVQDDWHVASNLTLNLGIRYDVYTPFLEKNNHISNFDPSCACILQAGVNGVSRSAGVAVDYTNLAPRLGFAYTPMQGLVVRGGFGLAFFPSNYQSPTNLKNTPNISIYGNCSTFQSSAATSGCNPNYKLFRQGIPLPNTTPGTAGAAIVGSIPATIDRHFGSGYLQQFNLTVQKDFKGNALTISYVGQLGRKLSTGFDINRAPANASGSQTLRRFATQLPNVTTITQTFSTGASSYHSLQATFERRFSNGLGFNVNTTWSHLLDNAPNINGQGNNGVGQVLATQNYDDYGNGDLDTRNRVVVTGNYAIPWGKGTSGLRNAVTAGWHINVLNLWSTGLPFTVLNASNISGTSPGGAADRLNVLSNPFANIQPGTGNTSGALQFFNGNTDPTRGAVAFAPQAAGTFGNERRNLYHGPHFRHWDMSLFKDFTVYRETKLQFRAEAFNLANQTNFANPSTGVTTPSTFGALTSTIASYQPRLFQFALKYEF</sequence>
<reference evidence="10 11" key="1">
    <citation type="submission" date="2016-10" db="EMBL/GenBank/DDBJ databases">
        <authorList>
            <person name="de Groot N.N."/>
        </authorList>
    </citation>
    <scope>NUCLEOTIDE SEQUENCE [LARGE SCALE GENOMIC DNA]</scope>
    <source>
        <strain evidence="10 11">AB35.6</strain>
    </source>
</reference>
<dbReference type="GO" id="GO:0044718">
    <property type="term" value="P:siderophore transmembrane transport"/>
    <property type="evidence" value="ECO:0007669"/>
    <property type="project" value="TreeGrafter"/>
</dbReference>
<dbReference type="EMBL" id="FNSD01000001">
    <property type="protein sequence ID" value="SEC08560.1"/>
    <property type="molecule type" value="Genomic_DNA"/>
</dbReference>
<protein>
    <submittedName>
        <fullName evidence="10">Carboxypeptidase regulatory-like domain-containing protein</fullName>
    </submittedName>
</protein>
<evidence type="ECO:0000256" key="2">
    <source>
        <dbReference type="ARBA" id="ARBA00022448"/>
    </source>
</evidence>
<keyword evidence="4 8" id="KW-0812">Transmembrane</keyword>
<evidence type="ECO:0000256" key="8">
    <source>
        <dbReference type="SAM" id="Phobius"/>
    </source>
</evidence>
<accession>A0A1H4PML9</accession>
<dbReference type="GO" id="GO:0004180">
    <property type="term" value="F:carboxypeptidase activity"/>
    <property type="evidence" value="ECO:0007669"/>
    <property type="project" value="UniProtKB-KW"/>
</dbReference>
<keyword evidence="3" id="KW-1134">Transmembrane beta strand</keyword>
<dbReference type="Pfam" id="PF25183">
    <property type="entry name" value="OMP_b-brl_4"/>
    <property type="match status" value="1"/>
</dbReference>
<keyword evidence="6" id="KW-0998">Cell outer membrane</keyword>
<dbReference type="GO" id="GO:0030246">
    <property type="term" value="F:carbohydrate binding"/>
    <property type="evidence" value="ECO:0007669"/>
    <property type="project" value="InterPro"/>
</dbReference>
<dbReference type="SUPFAM" id="SSF49452">
    <property type="entry name" value="Starch-binding domain-like"/>
    <property type="match status" value="1"/>
</dbReference>
<evidence type="ECO:0000259" key="9">
    <source>
        <dbReference type="Pfam" id="PF25183"/>
    </source>
</evidence>
<evidence type="ECO:0000256" key="7">
    <source>
        <dbReference type="SAM" id="MobiDB-lite"/>
    </source>
</evidence>
<dbReference type="AlphaFoldDB" id="A0A1H4PML9"/>
<dbReference type="InterPro" id="IPR039426">
    <property type="entry name" value="TonB-dep_rcpt-like"/>
</dbReference>
<keyword evidence="10" id="KW-0645">Protease</keyword>
<feature type="region of interest" description="Disordered" evidence="7">
    <location>
        <begin position="190"/>
        <end position="212"/>
    </location>
</feature>
<dbReference type="InterPro" id="IPR013784">
    <property type="entry name" value="Carb-bd-like_fold"/>
</dbReference>
<gene>
    <name evidence="10" type="ORF">SAMN05443244_2611</name>
</gene>
<dbReference type="GO" id="GO:0009279">
    <property type="term" value="C:cell outer membrane"/>
    <property type="evidence" value="ECO:0007669"/>
    <property type="project" value="UniProtKB-SubCell"/>
</dbReference>
<dbReference type="GO" id="GO:0015344">
    <property type="term" value="F:siderophore uptake transmembrane transporter activity"/>
    <property type="evidence" value="ECO:0007669"/>
    <property type="project" value="TreeGrafter"/>
</dbReference>
<dbReference type="InterPro" id="IPR036942">
    <property type="entry name" value="Beta-barrel_TonB_sf"/>
</dbReference>
<keyword evidence="10" id="KW-0378">Hydrolase</keyword>
<dbReference type="PANTHER" id="PTHR30069:SF46">
    <property type="entry name" value="OAR PROTEIN"/>
    <property type="match status" value="1"/>
</dbReference>
<proteinExistence type="predicted"/>
<comment type="subcellular location">
    <subcellularLocation>
        <location evidence="1">Cell outer membrane</location>
        <topology evidence="1">Multi-pass membrane protein</topology>
    </subcellularLocation>
</comment>
<evidence type="ECO:0000256" key="1">
    <source>
        <dbReference type="ARBA" id="ARBA00004571"/>
    </source>
</evidence>
<feature type="transmembrane region" description="Helical" evidence="8">
    <location>
        <begin position="28"/>
        <end position="47"/>
    </location>
</feature>
<dbReference type="Gene3D" id="2.60.40.1120">
    <property type="entry name" value="Carboxypeptidase-like, regulatory domain"/>
    <property type="match status" value="1"/>
</dbReference>
<keyword evidence="10" id="KW-0121">Carboxypeptidase</keyword>
<dbReference type="InterPro" id="IPR057601">
    <property type="entry name" value="Oar-like_b-barrel"/>
</dbReference>
<feature type="domain" description="TonB-dependent transporter Oar-like beta-barrel" evidence="9">
    <location>
        <begin position="272"/>
        <end position="1152"/>
    </location>
</feature>
<keyword evidence="8" id="KW-1133">Transmembrane helix</keyword>
<dbReference type="Gene3D" id="2.40.170.20">
    <property type="entry name" value="TonB-dependent receptor, beta-barrel domain"/>
    <property type="match status" value="1"/>
</dbReference>
<dbReference type="Pfam" id="PF13620">
    <property type="entry name" value="CarboxypepD_reg"/>
    <property type="match status" value="1"/>
</dbReference>
<dbReference type="SUPFAM" id="SSF56935">
    <property type="entry name" value="Porins"/>
    <property type="match status" value="1"/>
</dbReference>
<evidence type="ECO:0000256" key="6">
    <source>
        <dbReference type="ARBA" id="ARBA00023237"/>
    </source>
</evidence>
<evidence type="ECO:0000256" key="4">
    <source>
        <dbReference type="ARBA" id="ARBA00022692"/>
    </source>
</evidence>
<dbReference type="Proteomes" id="UP000182409">
    <property type="component" value="Unassembled WGS sequence"/>
</dbReference>
<dbReference type="OrthoDB" id="97893at2"/>